<evidence type="ECO:0000313" key="5">
    <source>
        <dbReference type="Proteomes" id="UP001279734"/>
    </source>
</evidence>
<evidence type="ECO:0000256" key="1">
    <source>
        <dbReference type="ARBA" id="ARBA00007692"/>
    </source>
</evidence>
<evidence type="ECO:0000256" key="3">
    <source>
        <dbReference type="ARBA" id="ARBA00022946"/>
    </source>
</evidence>
<dbReference type="PANTHER" id="PTHR13068">
    <property type="entry name" value="CGI-12 PROTEIN-RELATED"/>
    <property type="match status" value="1"/>
</dbReference>
<dbReference type="Pfam" id="PF02536">
    <property type="entry name" value="mTERF"/>
    <property type="match status" value="2"/>
</dbReference>
<name>A0AAD3XRY5_NEPGR</name>
<dbReference type="GO" id="GO:0006353">
    <property type="term" value="P:DNA-templated transcription termination"/>
    <property type="evidence" value="ECO:0007669"/>
    <property type="project" value="UniProtKB-KW"/>
</dbReference>
<dbReference type="Proteomes" id="UP001279734">
    <property type="component" value="Unassembled WGS sequence"/>
</dbReference>
<dbReference type="InterPro" id="IPR038538">
    <property type="entry name" value="MTERF_sf"/>
</dbReference>
<dbReference type="FunFam" id="1.25.70.10:FF:000001">
    <property type="entry name" value="Mitochondrial transcription termination factor-like"/>
    <property type="match status" value="1"/>
</dbReference>
<protein>
    <submittedName>
        <fullName evidence="4">Uncharacterized protein</fullName>
    </submittedName>
</protein>
<dbReference type="AlphaFoldDB" id="A0AAD3XRY5"/>
<keyword evidence="2" id="KW-0806">Transcription termination</keyword>
<reference evidence="4" key="1">
    <citation type="submission" date="2023-05" db="EMBL/GenBank/DDBJ databases">
        <title>Nepenthes gracilis genome sequencing.</title>
        <authorList>
            <person name="Fukushima K."/>
        </authorList>
    </citation>
    <scope>NUCLEOTIDE SEQUENCE</scope>
    <source>
        <strain evidence="4">SING2019-196</strain>
    </source>
</reference>
<evidence type="ECO:0000256" key="2">
    <source>
        <dbReference type="ARBA" id="ARBA00022472"/>
    </source>
</evidence>
<evidence type="ECO:0000313" key="4">
    <source>
        <dbReference type="EMBL" id="GMH15357.1"/>
    </source>
</evidence>
<accession>A0AAD3XRY5</accession>
<dbReference type="InterPro" id="IPR003690">
    <property type="entry name" value="MTERF"/>
</dbReference>
<keyword evidence="2" id="KW-0805">Transcription regulation</keyword>
<keyword evidence="3" id="KW-0809">Transit peptide</keyword>
<dbReference type="EMBL" id="BSYO01000015">
    <property type="protein sequence ID" value="GMH15357.1"/>
    <property type="molecule type" value="Genomic_DNA"/>
</dbReference>
<dbReference type="GO" id="GO:0003676">
    <property type="term" value="F:nucleic acid binding"/>
    <property type="evidence" value="ECO:0007669"/>
    <property type="project" value="InterPro"/>
</dbReference>
<gene>
    <name evidence="4" type="ORF">Nepgr_017198</name>
</gene>
<sequence>MILAMYGSLCKRLAICPLNWWDFSYVRTTQLTHMPFPRNNVNSYIFVKQFSSASKDELCQSFLVSYLINSCGLSSERAVCISLRHGVKLKFDSAKKPDSILSFFRNHGFADTHISKIISSDPLLLSCQDPEKILLPKFEFFYSIGFTKQDLPQFLHSNPTFLRRSIRDHVIPLYSIIRSVLHTDAKVVATMKRAGWGLHRYVNRDLGPNVAYLKEAGVPRSKIALLLRGYPSDLLLKHAEFCKSVDKVIDLGFDASMTVFVVAVHALNKGYNFTRDRCSKIYREWDWSDEDIVTAFRRHPGCLLLSEKKLTRTLDFLVNKMGCRAGQIAKCPSVLFRSLERTIIPRCSVVQVLLIKGLKKDWSLSYVLSATEKIFLERFVTRYYDIVPQLMSVYQQKLLPYEAYGAEITEAKQPQDGGFCLLKAT</sequence>
<keyword evidence="5" id="KW-1185">Reference proteome</keyword>
<dbReference type="PANTHER" id="PTHR13068:SF133">
    <property type="entry name" value="MITOCHONDRIAL TRANSCRIPTION TERMINATION FACTOR FAMILY PROTEIN"/>
    <property type="match status" value="1"/>
</dbReference>
<dbReference type="SMART" id="SM00733">
    <property type="entry name" value="Mterf"/>
    <property type="match status" value="3"/>
</dbReference>
<dbReference type="Gene3D" id="1.25.70.10">
    <property type="entry name" value="Transcription termination factor 3, mitochondrial"/>
    <property type="match status" value="1"/>
</dbReference>
<keyword evidence="2" id="KW-0804">Transcription</keyword>
<comment type="similarity">
    <text evidence="1">Belongs to the mTERF family.</text>
</comment>
<proteinExistence type="inferred from homology"/>
<organism evidence="4 5">
    <name type="scientific">Nepenthes gracilis</name>
    <name type="common">Slender pitcher plant</name>
    <dbReference type="NCBI Taxonomy" id="150966"/>
    <lineage>
        <taxon>Eukaryota</taxon>
        <taxon>Viridiplantae</taxon>
        <taxon>Streptophyta</taxon>
        <taxon>Embryophyta</taxon>
        <taxon>Tracheophyta</taxon>
        <taxon>Spermatophyta</taxon>
        <taxon>Magnoliopsida</taxon>
        <taxon>eudicotyledons</taxon>
        <taxon>Gunneridae</taxon>
        <taxon>Pentapetalae</taxon>
        <taxon>Caryophyllales</taxon>
        <taxon>Nepenthaceae</taxon>
        <taxon>Nepenthes</taxon>
    </lineage>
</organism>
<comment type="caution">
    <text evidence="4">The sequence shown here is derived from an EMBL/GenBank/DDBJ whole genome shotgun (WGS) entry which is preliminary data.</text>
</comment>